<accession>A0AAD5DNY0</accession>
<dbReference type="GO" id="GO:0003735">
    <property type="term" value="F:structural constituent of ribosome"/>
    <property type="evidence" value="ECO:0007669"/>
    <property type="project" value="InterPro"/>
</dbReference>
<evidence type="ECO:0000256" key="3">
    <source>
        <dbReference type="ARBA" id="ARBA00022884"/>
    </source>
</evidence>
<evidence type="ECO:0000256" key="5">
    <source>
        <dbReference type="ARBA" id="ARBA00023274"/>
    </source>
</evidence>
<dbReference type="GO" id="GO:0019843">
    <property type="term" value="F:rRNA binding"/>
    <property type="evidence" value="ECO:0007669"/>
    <property type="project" value="UniProtKB-KW"/>
</dbReference>
<dbReference type="PROSITE" id="PS00464">
    <property type="entry name" value="RIBOSOMAL_L22"/>
    <property type="match status" value="1"/>
</dbReference>
<dbReference type="EMBL" id="JADXDR010000063">
    <property type="protein sequence ID" value="KAI7841487.1"/>
    <property type="molecule type" value="Genomic_DNA"/>
</dbReference>
<organism evidence="8 9">
    <name type="scientific">Chlorella ohadii</name>
    <dbReference type="NCBI Taxonomy" id="2649997"/>
    <lineage>
        <taxon>Eukaryota</taxon>
        <taxon>Viridiplantae</taxon>
        <taxon>Chlorophyta</taxon>
        <taxon>core chlorophytes</taxon>
        <taxon>Trebouxiophyceae</taxon>
        <taxon>Chlorellales</taxon>
        <taxon>Chlorellaceae</taxon>
        <taxon>Chlorella clade</taxon>
        <taxon>Chlorella</taxon>
    </lineage>
</organism>
<keyword evidence="5 7" id="KW-0687">Ribonucleoprotein</keyword>
<dbReference type="Pfam" id="PF00237">
    <property type="entry name" value="Ribosomal_L22"/>
    <property type="match status" value="1"/>
</dbReference>
<dbReference type="HAMAP" id="MF_01331_B">
    <property type="entry name" value="Ribosomal_uL22_B"/>
    <property type="match status" value="1"/>
</dbReference>
<proteinExistence type="inferred from homology"/>
<dbReference type="GO" id="GO:0006412">
    <property type="term" value="P:translation"/>
    <property type="evidence" value="ECO:0007669"/>
    <property type="project" value="InterPro"/>
</dbReference>
<gene>
    <name evidence="8" type="ORF">COHA_004880</name>
</gene>
<dbReference type="GO" id="GO:0005762">
    <property type="term" value="C:mitochondrial large ribosomal subunit"/>
    <property type="evidence" value="ECO:0007669"/>
    <property type="project" value="TreeGrafter"/>
</dbReference>
<dbReference type="InterPro" id="IPR001063">
    <property type="entry name" value="Ribosomal_uL22"/>
</dbReference>
<keyword evidence="9" id="KW-1185">Reference proteome</keyword>
<protein>
    <recommendedName>
        <fullName evidence="6">Large ribosomal subunit protein uL22c</fullName>
    </recommendedName>
</protein>
<name>A0AAD5DNY0_9CHLO</name>
<comment type="similarity">
    <text evidence="1 7">Belongs to the universal ribosomal protein uL22 family.</text>
</comment>
<reference evidence="8" key="1">
    <citation type="submission" date="2020-11" db="EMBL/GenBank/DDBJ databases">
        <title>Chlorella ohadii genome sequencing and assembly.</title>
        <authorList>
            <person name="Murik O."/>
            <person name="Treves H."/>
            <person name="Kedem I."/>
            <person name="Shotland Y."/>
            <person name="Kaplan A."/>
        </authorList>
    </citation>
    <scope>NUCLEOTIDE SEQUENCE</scope>
    <source>
        <strain evidence="8">1</strain>
    </source>
</reference>
<dbReference type="CDD" id="cd00336">
    <property type="entry name" value="Ribosomal_L22"/>
    <property type="match status" value="1"/>
</dbReference>
<keyword evidence="3" id="KW-0694">RNA-binding</keyword>
<evidence type="ECO:0000313" key="8">
    <source>
        <dbReference type="EMBL" id="KAI7841487.1"/>
    </source>
</evidence>
<dbReference type="InterPro" id="IPR018260">
    <property type="entry name" value="Ribosomal_uL22_CS"/>
</dbReference>
<comment type="caution">
    <text evidence="8">The sequence shown here is derived from an EMBL/GenBank/DDBJ whole genome shotgun (WGS) entry which is preliminary data.</text>
</comment>
<evidence type="ECO:0000256" key="1">
    <source>
        <dbReference type="ARBA" id="ARBA00009451"/>
    </source>
</evidence>
<dbReference type="PANTHER" id="PTHR13501">
    <property type="entry name" value="CHLOROPLAST 50S RIBOSOMAL PROTEIN L22-RELATED"/>
    <property type="match status" value="1"/>
</dbReference>
<sequence length="274" mass="28763">MAAAGRNLQALCRAAFSLASATSTSAAAPAALAQLSLRGGAAATAAAGGGGRGAAPRRAPRPVAAASSWGGLQQHAAAAAGLRQLARHFHASVGARLAEQGAAPSVNPLQQAPAPASAGGAADYKMAAVEELSGSVSRAHARSLTISPQKLNDFAKVVRGLHIEDALIQCEISPKKSAGLVRKVLLSARANATNNLGLDESRLRVVEAWVGKGQHLKRISMHGRGRSGRRLRYRSHLTVVLREEEREPRRRTKIVPQLMERDKYWRVRAAQAAA</sequence>
<keyword evidence="4 7" id="KW-0689">Ribosomal protein</keyword>
<dbReference type="InterPro" id="IPR036394">
    <property type="entry name" value="Ribosomal_uL22_sf"/>
</dbReference>
<evidence type="ECO:0000256" key="4">
    <source>
        <dbReference type="ARBA" id="ARBA00022980"/>
    </source>
</evidence>
<dbReference type="SUPFAM" id="SSF54843">
    <property type="entry name" value="Ribosomal protein L22"/>
    <property type="match status" value="1"/>
</dbReference>
<evidence type="ECO:0000256" key="7">
    <source>
        <dbReference type="RuleBase" id="RU004005"/>
    </source>
</evidence>
<dbReference type="Proteomes" id="UP001205105">
    <property type="component" value="Unassembled WGS sequence"/>
</dbReference>
<dbReference type="Gene3D" id="3.90.470.10">
    <property type="entry name" value="Ribosomal protein L22/L17"/>
    <property type="match status" value="1"/>
</dbReference>
<dbReference type="InterPro" id="IPR047867">
    <property type="entry name" value="Ribosomal_uL22_bac/org-type"/>
</dbReference>
<dbReference type="PANTHER" id="PTHR13501:SF8">
    <property type="entry name" value="LARGE RIBOSOMAL SUBUNIT PROTEIN UL22M"/>
    <property type="match status" value="1"/>
</dbReference>
<keyword evidence="2" id="KW-0699">rRNA-binding</keyword>
<dbReference type="AlphaFoldDB" id="A0AAD5DNY0"/>
<evidence type="ECO:0000256" key="6">
    <source>
        <dbReference type="ARBA" id="ARBA00035285"/>
    </source>
</evidence>
<dbReference type="InterPro" id="IPR005727">
    <property type="entry name" value="Ribosomal_uL22_bac/chlpt-type"/>
</dbReference>
<evidence type="ECO:0000256" key="2">
    <source>
        <dbReference type="ARBA" id="ARBA00022730"/>
    </source>
</evidence>
<evidence type="ECO:0000313" key="9">
    <source>
        <dbReference type="Proteomes" id="UP001205105"/>
    </source>
</evidence>